<dbReference type="Proteomes" id="UP000240042">
    <property type="component" value="Unassembled WGS sequence"/>
</dbReference>
<name>A0A1I1FBR0_BREAD</name>
<evidence type="ECO:0000313" key="2">
    <source>
        <dbReference type="EMBL" id="SFB94500.1"/>
    </source>
</evidence>
<dbReference type="STRING" id="34097.SAMN02745150_01401"/>
<accession>A0A1I1FBR0</accession>
<dbReference type="EMBL" id="FOKY01000026">
    <property type="protein sequence ID" value="SFB94500.1"/>
    <property type="molecule type" value="Genomic_DNA"/>
</dbReference>
<gene>
    <name evidence="2" type="ORF">SAMN02745150_01401</name>
</gene>
<reference evidence="3" key="1">
    <citation type="submission" date="2016-10" db="EMBL/GenBank/DDBJ databases">
        <authorList>
            <person name="Varghese N."/>
            <person name="Submissions S."/>
        </authorList>
    </citation>
    <scope>NUCLEOTIDE SEQUENCE [LARGE SCALE GENOMIC DNA]</scope>
    <source>
        <strain evidence="3">ATCC 43811</strain>
    </source>
</reference>
<evidence type="ECO:0000313" key="3">
    <source>
        <dbReference type="Proteomes" id="UP000240042"/>
    </source>
</evidence>
<dbReference type="AlphaFoldDB" id="A0A1I1FBR0"/>
<evidence type="ECO:0000256" key="1">
    <source>
        <dbReference type="SAM" id="MobiDB-lite"/>
    </source>
</evidence>
<sequence length="262" mass="28351">MEKCPAIQNSSNVKIRAAFQTDFTTPNYTDQTELSARTSDPSQGNVEFQSSGAIGQVAPVDVAAVSTTVEKSITLNNMPVQLNMLAQIAFGAPTVNDAPANLVSIGFRGMENVRLTAAADKLSFEQSENGTDYTEIFNITLPATIADVITAVNAQDGWFANPVYGTGTANWSWEGTMPLQEITLVPASPVTGTSAKIRVFTPLKQCPEYWTILYKMFAGNTALESYRADIGAQATGFNIAMPRGGFLNRGNSLYRLQKCQRR</sequence>
<organism evidence="2 3">
    <name type="scientific">Brevinema andersonii</name>
    <dbReference type="NCBI Taxonomy" id="34097"/>
    <lineage>
        <taxon>Bacteria</taxon>
        <taxon>Pseudomonadati</taxon>
        <taxon>Spirochaetota</taxon>
        <taxon>Spirochaetia</taxon>
        <taxon>Brevinematales</taxon>
        <taxon>Brevinemataceae</taxon>
        <taxon>Brevinema</taxon>
    </lineage>
</organism>
<protein>
    <submittedName>
        <fullName evidence="2">Uncharacterized protein</fullName>
    </submittedName>
</protein>
<feature type="region of interest" description="Disordered" evidence="1">
    <location>
        <begin position="26"/>
        <end position="50"/>
    </location>
</feature>
<keyword evidence="3" id="KW-1185">Reference proteome</keyword>
<proteinExistence type="predicted"/>
<dbReference type="RefSeq" id="WP_092320048.1">
    <property type="nucleotide sequence ID" value="NZ_FOKY01000026.1"/>
</dbReference>